<protein>
    <submittedName>
        <fullName evidence="2">YqcC family protein</fullName>
    </submittedName>
</protein>
<feature type="domain" description="YqcC-like" evidence="1">
    <location>
        <begin position="7"/>
        <end position="101"/>
    </location>
</feature>
<evidence type="ECO:0000313" key="2">
    <source>
        <dbReference type="EMBL" id="MCL2912963.1"/>
    </source>
</evidence>
<dbReference type="RefSeq" id="WP_248934551.1">
    <property type="nucleotide sequence ID" value="NZ_JAKIKT010000001.1"/>
</dbReference>
<dbReference type="InterPro" id="IPR036814">
    <property type="entry name" value="YqcC-like_sf"/>
</dbReference>
<evidence type="ECO:0000259" key="1">
    <source>
        <dbReference type="Pfam" id="PF04287"/>
    </source>
</evidence>
<dbReference type="Proteomes" id="UP001202831">
    <property type="component" value="Unassembled WGS sequence"/>
</dbReference>
<accession>A0ABT0N3E0</accession>
<dbReference type="InterPro" id="IPR023376">
    <property type="entry name" value="YqcC-like_dom"/>
</dbReference>
<gene>
    <name evidence="2" type="ORF">L2725_04085</name>
</gene>
<dbReference type="PIRSF" id="PIRSF006257">
    <property type="entry name" value="UCP006257"/>
    <property type="match status" value="1"/>
</dbReference>
<reference evidence="2 3" key="1">
    <citation type="submission" date="2022-01" db="EMBL/GenBank/DDBJ databases">
        <title>Whole genome-based taxonomy of the Shewanellaceae.</title>
        <authorList>
            <person name="Martin-Rodriguez A.J."/>
        </authorList>
    </citation>
    <scope>NUCLEOTIDE SEQUENCE [LARGE SCALE GENOMIC DNA]</scope>
    <source>
        <strain evidence="2 3">DSM 21332</strain>
    </source>
</reference>
<evidence type="ECO:0000313" key="3">
    <source>
        <dbReference type="Proteomes" id="UP001202831"/>
    </source>
</evidence>
<dbReference type="Pfam" id="PF04287">
    <property type="entry name" value="DUF446"/>
    <property type="match status" value="1"/>
</dbReference>
<name>A0ABT0N3E0_9GAMM</name>
<dbReference type="PANTHER" id="PTHR39586">
    <property type="entry name" value="CYTOPLASMIC PROTEIN-RELATED"/>
    <property type="match status" value="1"/>
</dbReference>
<comment type="caution">
    <text evidence="2">The sequence shown here is derived from an EMBL/GenBank/DDBJ whole genome shotgun (WGS) entry which is preliminary data.</text>
</comment>
<dbReference type="Gene3D" id="1.20.1440.40">
    <property type="entry name" value="YqcC-like"/>
    <property type="match status" value="1"/>
</dbReference>
<dbReference type="InterPro" id="IPR007384">
    <property type="entry name" value="UCP006257"/>
</dbReference>
<dbReference type="EMBL" id="JAKIKT010000001">
    <property type="protein sequence ID" value="MCL2912963.1"/>
    <property type="molecule type" value="Genomic_DNA"/>
</dbReference>
<keyword evidence="3" id="KW-1185">Reference proteome</keyword>
<dbReference type="SUPFAM" id="SSF158452">
    <property type="entry name" value="YqcC-like"/>
    <property type="match status" value="1"/>
</dbReference>
<proteinExistence type="predicted"/>
<organism evidence="2 3">
    <name type="scientific">Shewanella corallii</name>
    <dbReference type="NCBI Taxonomy" id="560080"/>
    <lineage>
        <taxon>Bacteria</taxon>
        <taxon>Pseudomonadati</taxon>
        <taxon>Pseudomonadota</taxon>
        <taxon>Gammaproteobacteria</taxon>
        <taxon>Alteromonadales</taxon>
        <taxon>Shewanellaceae</taxon>
        <taxon>Shewanella</taxon>
    </lineage>
</organism>
<dbReference type="PANTHER" id="PTHR39586:SF1">
    <property type="entry name" value="CYTOPLASMIC PROTEIN"/>
    <property type="match status" value="1"/>
</dbReference>
<sequence length="106" mass="12167">MLHQATREYLLQLESELKRQSLWASEAPSPESLASTAPFAVDTLAFEHWLQFIFIPRMQALLDTEAQLPANIAVAPMAHHVWQDNAERIHLIRILNDLDTLLNEPR</sequence>